<evidence type="ECO:0000259" key="7">
    <source>
        <dbReference type="PROSITE" id="PS50110"/>
    </source>
</evidence>
<feature type="domain" description="Response regulatory" evidence="7">
    <location>
        <begin position="79"/>
        <end position="202"/>
    </location>
</feature>
<feature type="modified residue" description="4-aspartylphosphate" evidence="6">
    <location>
        <position position="135"/>
    </location>
</feature>
<dbReference type="InterPro" id="IPR043128">
    <property type="entry name" value="Rev_trsase/Diguanyl_cyclase"/>
</dbReference>
<dbReference type="Proteomes" id="UP000515679">
    <property type="component" value="Chromosome"/>
</dbReference>
<dbReference type="SUPFAM" id="SSF52172">
    <property type="entry name" value="CheY-like"/>
    <property type="match status" value="1"/>
</dbReference>
<dbReference type="PROSITE" id="PS50110">
    <property type="entry name" value="RESPONSE_REGULATORY"/>
    <property type="match status" value="1"/>
</dbReference>
<keyword evidence="2" id="KW-0902">Two-component regulatory system</keyword>
<dbReference type="AlphaFoldDB" id="A0A7G5C034"/>
<dbReference type="Gene3D" id="3.40.50.2300">
    <property type="match status" value="1"/>
</dbReference>
<accession>A0A7G5C034</accession>
<sequence>MAAGADRDRVQPDRLCRGEGLACHFFRGNHRDFGSGSSRLQEWLEDADRALYRAKERGRNRIETVSANIESSQEARKLRVAIIDDDAIVRALLTEILKDSFCSKTDIEIRAFRDGEAFFADSWHLERAHFILVLDGVLPGMDGLEVLERLRSTSESDQYSVIMLTGRSSEEDIVRALQLGADDYLTKPFHIEELQARIVRLIQRIQVYK</sequence>
<dbReference type="SMART" id="SM00448">
    <property type="entry name" value="REC"/>
    <property type="match status" value="1"/>
</dbReference>
<keyword evidence="3" id="KW-0805">Transcription regulation</keyword>
<dbReference type="CDD" id="cd17574">
    <property type="entry name" value="REC_OmpR"/>
    <property type="match status" value="1"/>
</dbReference>
<organism evidence="8 9">
    <name type="scientific">Cohnella cholangitidis</name>
    <dbReference type="NCBI Taxonomy" id="2598458"/>
    <lineage>
        <taxon>Bacteria</taxon>
        <taxon>Bacillati</taxon>
        <taxon>Bacillota</taxon>
        <taxon>Bacilli</taxon>
        <taxon>Bacillales</taxon>
        <taxon>Paenibacillaceae</taxon>
        <taxon>Cohnella</taxon>
    </lineage>
</organism>
<evidence type="ECO:0000256" key="3">
    <source>
        <dbReference type="ARBA" id="ARBA00023015"/>
    </source>
</evidence>
<evidence type="ECO:0000313" key="9">
    <source>
        <dbReference type="Proteomes" id="UP000515679"/>
    </source>
</evidence>
<dbReference type="KEGG" id="cchl:FPL14_16205"/>
<proteinExistence type="predicted"/>
<dbReference type="Pfam" id="PF00072">
    <property type="entry name" value="Response_reg"/>
    <property type="match status" value="1"/>
</dbReference>
<keyword evidence="1 6" id="KW-0597">Phosphoprotein</keyword>
<dbReference type="InterPro" id="IPR001789">
    <property type="entry name" value="Sig_transdc_resp-reg_receiver"/>
</dbReference>
<dbReference type="GO" id="GO:0032993">
    <property type="term" value="C:protein-DNA complex"/>
    <property type="evidence" value="ECO:0007669"/>
    <property type="project" value="TreeGrafter"/>
</dbReference>
<evidence type="ECO:0000256" key="4">
    <source>
        <dbReference type="ARBA" id="ARBA00023125"/>
    </source>
</evidence>
<reference evidence="8 9" key="1">
    <citation type="submission" date="2019-07" db="EMBL/GenBank/DDBJ databases">
        <authorList>
            <person name="Kim J.K."/>
            <person name="Cheong H.-M."/>
            <person name="Choi Y."/>
            <person name="Hwang K.J."/>
            <person name="Lee S."/>
            <person name="Choi C."/>
        </authorList>
    </citation>
    <scope>NUCLEOTIDE SEQUENCE [LARGE SCALE GENOMIC DNA]</scope>
    <source>
        <strain evidence="8 9">KS 22</strain>
    </source>
</reference>
<dbReference type="GO" id="GO:0006355">
    <property type="term" value="P:regulation of DNA-templated transcription"/>
    <property type="evidence" value="ECO:0007669"/>
    <property type="project" value="TreeGrafter"/>
</dbReference>
<keyword evidence="9" id="KW-1185">Reference proteome</keyword>
<dbReference type="InterPro" id="IPR039420">
    <property type="entry name" value="WalR-like"/>
</dbReference>
<gene>
    <name evidence="8" type="ORF">FPL14_16205</name>
</gene>
<evidence type="ECO:0000256" key="5">
    <source>
        <dbReference type="ARBA" id="ARBA00023163"/>
    </source>
</evidence>
<dbReference type="PANTHER" id="PTHR48111:SF1">
    <property type="entry name" value="TWO-COMPONENT RESPONSE REGULATOR ORR33"/>
    <property type="match status" value="1"/>
</dbReference>
<protein>
    <submittedName>
        <fullName evidence="8">Response regulator</fullName>
    </submittedName>
</protein>
<dbReference type="InterPro" id="IPR011006">
    <property type="entry name" value="CheY-like_superfamily"/>
</dbReference>
<dbReference type="GO" id="GO:0005829">
    <property type="term" value="C:cytosol"/>
    <property type="evidence" value="ECO:0007669"/>
    <property type="project" value="TreeGrafter"/>
</dbReference>
<evidence type="ECO:0000256" key="1">
    <source>
        <dbReference type="ARBA" id="ARBA00022553"/>
    </source>
</evidence>
<name>A0A7G5C034_9BACL</name>
<evidence type="ECO:0000256" key="2">
    <source>
        <dbReference type="ARBA" id="ARBA00023012"/>
    </source>
</evidence>
<evidence type="ECO:0000313" key="8">
    <source>
        <dbReference type="EMBL" id="QMV42568.1"/>
    </source>
</evidence>
<keyword evidence="5" id="KW-0804">Transcription</keyword>
<evidence type="ECO:0000256" key="6">
    <source>
        <dbReference type="PROSITE-ProRule" id="PRU00169"/>
    </source>
</evidence>
<dbReference type="EMBL" id="CP041969">
    <property type="protein sequence ID" value="QMV42568.1"/>
    <property type="molecule type" value="Genomic_DNA"/>
</dbReference>
<keyword evidence="4" id="KW-0238">DNA-binding</keyword>
<dbReference type="GO" id="GO:0000976">
    <property type="term" value="F:transcription cis-regulatory region binding"/>
    <property type="evidence" value="ECO:0007669"/>
    <property type="project" value="TreeGrafter"/>
</dbReference>
<dbReference type="Gene3D" id="3.30.70.270">
    <property type="match status" value="1"/>
</dbReference>
<dbReference type="PANTHER" id="PTHR48111">
    <property type="entry name" value="REGULATOR OF RPOS"/>
    <property type="match status" value="1"/>
</dbReference>
<dbReference type="GO" id="GO:0000156">
    <property type="term" value="F:phosphorelay response regulator activity"/>
    <property type="evidence" value="ECO:0007669"/>
    <property type="project" value="TreeGrafter"/>
</dbReference>